<protein>
    <submittedName>
        <fullName evidence="9">Myosin-2 (AtATM2) (AtMYOS1)</fullName>
    </submittedName>
</protein>
<dbReference type="GO" id="GO:0007015">
    <property type="term" value="P:actin filament organization"/>
    <property type="evidence" value="ECO:0007669"/>
    <property type="project" value="TreeGrafter"/>
</dbReference>
<dbReference type="GO" id="GO:0016459">
    <property type="term" value="C:myosin complex"/>
    <property type="evidence" value="ECO:0007669"/>
    <property type="project" value="UniProtKB-KW"/>
</dbReference>
<evidence type="ECO:0000256" key="4">
    <source>
        <dbReference type="ARBA" id="ARBA00023175"/>
    </source>
</evidence>
<feature type="binding site" evidence="6">
    <location>
        <begin position="116"/>
        <end position="123"/>
    </location>
    <ligand>
        <name>ATP</name>
        <dbReference type="ChEBI" id="CHEBI:30616"/>
    </ligand>
</feature>
<evidence type="ECO:0000313" key="10">
    <source>
        <dbReference type="Proteomes" id="UP001152797"/>
    </source>
</evidence>
<organism evidence="8">
    <name type="scientific">Cladocopium goreaui</name>
    <dbReference type="NCBI Taxonomy" id="2562237"/>
    <lineage>
        <taxon>Eukaryota</taxon>
        <taxon>Sar</taxon>
        <taxon>Alveolata</taxon>
        <taxon>Dinophyceae</taxon>
        <taxon>Suessiales</taxon>
        <taxon>Symbiodiniaceae</taxon>
        <taxon>Cladocopium</taxon>
    </lineage>
</organism>
<dbReference type="FunFam" id="1.10.10.820:FF:000001">
    <property type="entry name" value="Myosin heavy chain"/>
    <property type="match status" value="1"/>
</dbReference>
<dbReference type="PRINTS" id="PR00193">
    <property type="entry name" value="MYOSINHEAVY"/>
</dbReference>
<evidence type="ECO:0000259" key="7">
    <source>
        <dbReference type="PROSITE" id="PS51456"/>
    </source>
</evidence>
<evidence type="ECO:0000256" key="6">
    <source>
        <dbReference type="PROSITE-ProRule" id="PRU00782"/>
    </source>
</evidence>
<keyword evidence="3 6" id="KW-0518">Myosin</keyword>
<dbReference type="Gene3D" id="1.10.10.820">
    <property type="match status" value="1"/>
</dbReference>
<dbReference type="Gene3D" id="1.20.58.530">
    <property type="match status" value="1"/>
</dbReference>
<dbReference type="Gene3D" id="3.40.850.10">
    <property type="entry name" value="Kinesin motor domain"/>
    <property type="match status" value="1"/>
</dbReference>
<evidence type="ECO:0000256" key="2">
    <source>
        <dbReference type="ARBA" id="ARBA00022840"/>
    </source>
</evidence>
<accession>A0A9P1C933</accession>
<dbReference type="EMBL" id="CAMXCT010001038">
    <property type="protein sequence ID" value="CAI3986021.1"/>
    <property type="molecule type" value="Genomic_DNA"/>
</dbReference>
<dbReference type="PANTHER" id="PTHR13140">
    <property type="entry name" value="MYOSIN"/>
    <property type="match status" value="1"/>
</dbReference>
<keyword evidence="5 6" id="KW-0009">Actin-binding</keyword>
<evidence type="ECO:0000313" key="8">
    <source>
        <dbReference type="EMBL" id="CAI3986021.1"/>
    </source>
</evidence>
<feature type="domain" description="Myosin motor" evidence="7">
    <location>
        <begin position="22"/>
        <end position="708"/>
    </location>
</feature>
<evidence type="ECO:0000256" key="5">
    <source>
        <dbReference type="ARBA" id="ARBA00023203"/>
    </source>
</evidence>
<keyword evidence="2 6" id="KW-0067">ATP-binding</keyword>
<evidence type="ECO:0000256" key="1">
    <source>
        <dbReference type="ARBA" id="ARBA00022741"/>
    </source>
</evidence>
<keyword evidence="4 6" id="KW-0505">Motor protein</keyword>
<keyword evidence="1 6" id="KW-0547">Nucleotide-binding</keyword>
<dbReference type="CDD" id="cd00124">
    <property type="entry name" value="MYSc"/>
    <property type="match status" value="1"/>
</dbReference>
<dbReference type="Proteomes" id="UP001152797">
    <property type="component" value="Unassembled WGS sequence"/>
</dbReference>
<dbReference type="EMBL" id="CAMXCT030001038">
    <property type="protein sequence ID" value="CAL4773333.1"/>
    <property type="molecule type" value="Genomic_DNA"/>
</dbReference>
<dbReference type="InterPro" id="IPR001609">
    <property type="entry name" value="Myosin_head_motor_dom-like"/>
</dbReference>
<dbReference type="Gene3D" id="1.20.120.720">
    <property type="entry name" value="Myosin VI head, motor domain, U50 subdomain"/>
    <property type="match status" value="1"/>
</dbReference>
<dbReference type="GO" id="GO:0051015">
    <property type="term" value="F:actin filament binding"/>
    <property type="evidence" value="ECO:0007669"/>
    <property type="project" value="TreeGrafter"/>
</dbReference>
<evidence type="ECO:0000313" key="9">
    <source>
        <dbReference type="EMBL" id="CAL4773333.1"/>
    </source>
</evidence>
<dbReference type="SMART" id="SM00242">
    <property type="entry name" value="MYSc"/>
    <property type="match status" value="1"/>
</dbReference>
<name>A0A9P1C933_9DINO</name>
<dbReference type="InterPro" id="IPR036961">
    <property type="entry name" value="Kinesin_motor_dom_sf"/>
</dbReference>
<dbReference type="OrthoDB" id="312459at2759"/>
<reference evidence="9 10" key="2">
    <citation type="submission" date="2024-05" db="EMBL/GenBank/DDBJ databases">
        <authorList>
            <person name="Chen Y."/>
            <person name="Shah S."/>
            <person name="Dougan E. K."/>
            <person name="Thang M."/>
            <person name="Chan C."/>
        </authorList>
    </citation>
    <scope>NUCLEOTIDE SEQUENCE [LARGE SCALE GENOMIC DNA]</scope>
</reference>
<dbReference type="PANTHER" id="PTHR13140:SF706">
    <property type="entry name" value="DILUTE CLASS UNCONVENTIONAL MYOSIN, ISOFORM C"/>
    <property type="match status" value="1"/>
</dbReference>
<comment type="caution">
    <text evidence="8">The sequence shown here is derived from an EMBL/GenBank/DDBJ whole genome shotgun (WGS) entry which is preliminary data.</text>
</comment>
<dbReference type="PROSITE" id="PS51456">
    <property type="entry name" value="MYOSIN_MOTOR"/>
    <property type="match status" value="1"/>
</dbReference>
<dbReference type="GO" id="GO:0005737">
    <property type="term" value="C:cytoplasm"/>
    <property type="evidence" value="ECO:0007669"/>
    <property type="project" value="TreeGrafter"/>
</dbReference>
<reference evidence="8" key="1">
    <citation type="submission" date="2022-10" db="EMBL/GenBank/DDBJ databases">
        <authorList>
            <person name="Chen Y."/>
            <person name="Dougan E. K."/>
            <person name="Chan C."/>
            <person name="Rhodes N."/>
            <person name="Thang M."/>
        </authorList>
    </citation>
    <scope>NUCLEOTIDE SEQUENCE</scope>
</reference>
<proteinExistence type="inferred from homology"/>
<feature type="region of interest" description="Actin-binding" evidence="6">
    <location>
        <begin position="594"/>
        <end position="616"/>
    </location>
</feature>
<dbReference type="EMBL" id="CAMXCT020001038">
    <property type="protein sequence ID" value="CAL1139396.1"/>
    <property type="molecule type" value="Genomic_DNA"/>
</dbReference>
<dbReference type="AlphaFoldDB" id="A0A9P1C933"/>
<dbReference type="InterPro" id="IPR027417">
    <property type="entry name" value="P-loop_NTPase"/>
</dbReference>
<dbReference type="SUPFAM" id="SSF52540">
    <property type="entry name" value="P-loop containing nucleoside triphosphate hydrolases"/>
    <property type="match status" value="1"/>
</dbReference>
<sequence>MVQRCPEGAVQDLSQVQDGHLDGVDDICSLSIVTEAALLHTVRVRSFRQQIYTRVARILISVNPFHSLPIYSAKYLKDFQDAKDSFDLQPHIYGTGHDALRGLAEGNKDQAIVISGESGAGKTESAKFLLSYVAECVKGRDLHGNGALHGLEARVLQTNPILESFGNAMTTRNANSSRFGKWLDLRFSQALGMKGCQITSYLLEVTRVCGQSEGERGFHIFFQLLQASNEGALKFLGLKDPSSYRYLKNSVLSAPGIDDRQNFADLRHAFNLLGFPEEEQMQAFQILAGILNLGNLEFFSTEDEEELRLEGDEPLLAAARQLRLPLEQLRQGLLRRKVVTGRDAIETYLRLDQARAARDGLSRMLYGRLFDWLIQRMNDGLEISNGHHPDGKEGRPNGTAPRLLGILDISGFESFATNSLEQLLINLSNEELQLQFNEAVFKSEIEDCLKEGIDLGATIQYEDNSDVVALIDGRGGMLDMLDEELAMPKATDATFVNKVLKAHSPSERLIVPKFQGTVGFGIQHYAATVTYSCDGFLEKNADRLPLETVADLLQASELPLLQEIGQSLEQAQRTSSPQRGRQSRSATCRFRNSLRQLMAKIQASETHYVRCIKPNAQNRPKEFTSVMVHEQLRYSGVLEAVRIRKQGFSCRMLFEEFLLRYRCLTLLAPGSSDRGATVQKLLEWAAEKLAVPGLRLGSRRSLTGMAAN</sequence>
<dbReference type="Pfam" id="PF00063">
    <property type="entry name" value="Myosin_head"/>
    <property type="match status" value="1"/>
</dbReference>
<dbReference type="GO" id="GO:0016020">
    <property type="term" value="C:membrane"/>
    <property type="evidence" value="ECO:0007669"/>
    <property type="project" value="TreeGrafter"/>
</dbReference>
<gene>
    <name evidence="8" type="ORF">C1SCF055_LOCUS13406</name>
</gene>
<keyword evidence="10" id="KW-1185">Reference proteome</keyword>
<dbReference type="GO" id="GO:0005524">
    <property type="term" value="F:ATP binding"/>
    <property type="evidence" value="ECO:0007669"/>
    <property type="project" value="UniProtKB-UniRule"/>
</dbReference>
<dbReference type="GO" id="GO:0000146">
    <property type="term" value="F:microfilament motor activity"/>
    <property type="evidence" value="ECO:0007669"/>
    <property type="project" value="TreeGrafter"/>
</dbReference>
<comment type="similarity">
    <text evidence="6">Belongs to the TRAFAC class myosin-kinesin ATPase superfamily. Myosin family.</text>
</comment>
<evidence type="ECO:0000256" key="3">
    <source>
        <dbReference type="ARBA" id="ARBA00023123"/>
    </source>
</evidence>